<evidence type="ECO:0000256" key="1">
    <source>
        <dbReference type="RuleBase" id="RU003767"/>
    </source>
</evidence>
<name>A0A2P6R074_ROSCH</name>
<sequence>MAFLSPGSCDRSFLQIQLQRQPKATKSVSRSSKAGLQFPFGCIACFLKSDKYAERVGAGALVYLFAVLEYLAASYLGWVRTNWVCNVSKFGCLEEIGLVCNLGKPVMLLSYFRFQLPSYCFHSLSKFVISEKPFGISKGNTSLLVSLNSQNKITTFLTSVLPSELTQFVFLLFYYNFILNLDTFHDRTALKCPKFAFFYSDA</sequence>
<evidence type="ECO:0000313" key="4">
    <source>
        <dbReference type="Proteomes" id="UP000238479"/>
    </source>
</evidence>
<comment type="subunit">
    <text evidence="1">The nucleosome is a histone octamer containing two molecules each of H2A, H2B, H3 and H4 assembled in one H3-H4 heterotetramer and two H2A-H2B heterodimers. The octamer wraps approximately 147 bp of DNA.</text>
</comment>
<protein>
    <recommendedName>
        <fullName evidence="1">Histone H2A</fullName>
    </recommendedName>
</protein>
<dbReference type="Gene3D" id="1.10.20.10">
    <property type="entry name" value="Histone, subunit A"/>
    <property type="match status" value="1"/>
</dbReference>
<dbReference type="AlphaFoldDB" id="A0A2P6R074"/>
<keyword evidence="1" id="KW-0158">Chromosome</keyword>
<keyword evidence="1" id="KW-0539">Nucleus</keyword>
<dbReference type="GO" id="GO:0003677">
    <property type="term" value="F:DNA binding"/>
    <property type="evidence" value="ECO:0007669"/>
    <property type="project" value="UniProtKB-KW"/>
</dbReference>
<evidence type="ECO:0000313" key="3">
    <source>
        <dbReference type="EMBL" id="PRQ39840.1"/>
    </source>
</evidence>
<dbReference type="PRINTS" id="PR00620">
    <property type="entry name" value="HISTONEH2A"/>
</dbReference>
<gene>
    <name evidence="3" type="ORF">RchiOBHm_Chr4g0429631</name>
</gene>
<feature type="transmembrane region" description="Helical" evidence="2">
    <location>
        <begin position="56"/>
        <end position="78"/>
    </location>
</feature>
<proteinExistence type="inferred from homology"/>
<dbReference type="STRING" id="74649.A0A2P6R074"/>
<evidence type="ECO:0000256" key="2">
    <source>
        <dbReference type="SAM" id="Phobius"/>
    </source>
</evidence>
<keyword evidence="1" id="KW-0238">DNA-binding</keyword>
<comment type="subcellular location">
    <subcellularLocation>
        <location evidence="1">Nucleus</location>
    </subcellularLocation>
</comment>
<dbReference type="SUPFAM" id="SSF47113">
    <property type="entry name" value="Histone-fold"/>
    <property type="match status" value="1"/>
</dbReference>
<dbReference type="Proteomes" id="UP000238479">
    <property type="component" value="Chromosome 4"/>
</dbReference>
<keyword evidence="2" id="KW-1133">Transmembrane helix</keyword>
<dbReference type="Gramene" id="PRQ39840">
    <property type="protein sequence ID" value="PRQ39840"/>
    <property type="gene ID" value="RchiOBHm_Chr4g0429631"/>
</dbReference>
<dbReference type="GO" id="GO:0005634">
    <property type="term" value="C:nucleus"/>
    <property type="evidence" value="ECO:0007669"/>
    <property type="project" value="UniProtKB-SubCell"/>
</dbReference>
<dbReference type="SMART" id="SM00414">
    <property type="entry name" value="H2A"/>
    <property type="match status" value="1"/>
</dbReference>
<reference evidence="3 4" key="1">
    <citation type="journal article" date="2018" name="Nat. Genet.">
        <title>The Rosa genome provides new insights in the design of modern roses.</title>
        <authorList>
            <person name="Bendahmane M."/>
        </authorList>
    </citation>
    <scope>NUCLEOTIDE SEQUENCE [LARGE SCALE GENOMIC DNA]</scope>
    <source>
        <strain evidence="4">cv. Old Blush</strain>
    </source>
</reference>
<dbReference type="InterPro" id="IPR002119">
    <property type="entry name" value="Histone_H2A"/>
</dbReference>
<organism evidence="3 4">
    <name type="scientific">Rosa chinensis</name>
    <name type="common">China rose</name>
    <dbReference type="NCBI Taxonomy" id="74649"/>
    <lineage>
        <taxon>Eukaryota</taxon>
        <taxon>Viridiplantae</taxon>
        <taxon>Streptophyta</taxon>
        <taxon>Embryophyta</taxon>
        <taxon>Tracheophyta</taxon>
        <taxon>Spermatophyta</taxon>
        <taxon>Magnoliopsida</taxon>
        <taxon>eudicotyledons</taxon>
        <taxon>Gunneridae</taxon>
        <taxon>Pentapetalae</taxon>
        <taxon>rosids</taxon>
        <taxon>fabids</taxon>
        <taxon>Rosales</taxon>
        <taxon>Rosaceae</taxon>
        <taxon>Rosoideae</taxon>
        <taxon>Rosoideae incertae sedis</taxon>
        <taxon>Rosa</taxon>
    </lineage>
</organism>
<dbReference type="InterPro" id="IPR009072">
    <property type="entry name" value="Histone-fold"/>
</dbReference>
<comment type="similarity">
    <text evidence="1">Belongs to the histone H2A family.</text>
</comment>
<dbReference type="EMBL" id="PDCK01000042">
    <property type="protein sequence ID" value="PRQ39840.1"/>
    <property type="molecule type" value="Genomic_DNA"/>
</dbReference>
<keyword evidence="2" id="KW-0472">Membrane</keyword>
<dbReference type="GO" id="GO:0046982">
    <property type="term" value="F:protein heterodimerization activity"/>
    <property type="evidence" value="ECO:0007669"/>
    <property type="project" value="InterPro"/>
</dbReference>
<keyword evidence="4" id="KW-1185">Reference proteome</keyword>
<keyword evidence="1" id="KW-0544">Nucleosome core</keyword>
<accession>A0A2P6R074</accession>
<keyword evidence="2" id="KW-0812">Transmembrane</keyword>
<comment type="caution">
    <text evidence="3">The sequence shown here is derived from an EMBL/GenBank/DDBJ whole genome shotgun (WGS) entry which is preliminary data.</text>
</comment>
<dbReference type="PANTHER" id="PTHR23430">
    <property type="entry name" value="HISTONE H2A"/>
    <property type="match status" value="1"/>
</dbReference>
<dbReference type="GO" id="GO:0000786">
    <property type="term" value="C:nucleosome"/>
    <property type="evidence" value="ECO:0007669"/>
    <property type="project" value="UniProtKB-KW"/>
</dbReference>
<dbReference type="GO" id="GO:0030527">
    <property type="term" value="F:structural constituent of chromatin"/>
    <property type="evidence" value="ECO:0007669"/>
    <property type="project" value="InterPro"/>
</dbReference>